<evidence type="ECO:0000313" key="2">
    <source>
        <dbReference type="Proteomes" id="UP001054945"/>
    </source>
</evidence>
<protein>
    <submittedName>
        <fullName evidence="1">Uncharacterized protein</fullName>
    </submittedName>
</protein>
<keyword evidence="2" id="KW-1185">Reference proteome</keyword>
<evidence type="ECO:0000313" key="1">
    <source>
        <dbReference type="EMBL" id="GIY25667.1"/>
    </source>
</evidence>
<dbReference type="AlphaFoldDB" id="A0AAV4RYW2"/>
<gene>
    <name evidence="1" type="ORF">CEXT_326221</name>
</gene>
<dbReference type="Proteomes" id="UP001054945">
    <property type="component" value="Unassembled WGS sequence"/>
</dbReference>
<sequence length="79" mass="9112">MRTLQPHLINHGEKCFLKAIKDRDRASELGSLQYIFGFRELRLKNNFNLALRGGGGFDWLDSLSLKILSEIFFIQIENG</sequence>
<organism evidence="1 2">
    <name type="scientific">Caerostris extrusa</name>
    <name type="common">Bark spider</name>
    <name type="synonym">Caerostris bankana</name>
    <dbReference type="NCBI Taxonomy" id="172846"/>
    <lineage>
        <taxon>Eukaryota</taxon>
        <taxon>Metazoa</taxon>
        <taxon>Ecdysozoa</taxon>
        <taxon>Arthropoda</taxon>
        <taxon>Chelicerata</taxon>
        <taxon>Arachnida</taxon>
        <taxon>Araneae</taxon>
        <taxon>Araneomorphae</taxon>
        <taxon>Entelegynae</taxon>
        <taxon>Araneoidea</taxon>
        <taxon>Araneidae</taxon>
        <taxon>Caerostris</taxon>
    </lineage>
</organism>
<comment type="caution">
    <text evidence="1">The sequence shown here is derived from an EMBL/GenBank/DDBJ whole genome shotgun (WGS) entry which is preliminary data.</text>
</comment>
<proteinExistence type="predicted"/>
<name>A0AAV4RYW2_CAEEX</name>
<dbReference type="EMBL" id="BPLR01008567">
    <property type="protein sequence ID" value="GIY25667.1"/>
    <property type="molecule type" value="Genomic_DNA"/>
</dbReference>
<accession>A0AAV4RYW2</accession>
<reference evidence="1 2" key="1">
    <citation type="submission" date="2021-06" db="EMBL/GenBank/DDBJ databases">
        <title>Caerostris extrusa draft genome.</title>
        <authorList>
            <person name="Kono N."/>
            <person name="Arakawa K."/>
        </authorList>
    </citation>
    <scope>NUCLEOTIDE SEQUENCE [LARGE SCALE GENOMIC DNA]</scope>
</reference>